<proteinExistence type="predicted"/>
<keyword evidence="2" id="KW-1185">Reference proteome</keyword>
<accession>A0ABQ9G8U0</accession>
<dbReference type="EMBL" id="JARBHB010000014">
    <property type="protein sequence ID" value="KAJ8868836.1"/>
    <property type="molecule type" value="Genomic_DNA"/>
</dbReference>
<dbReference type="Proteomes" id="UP001159363">
    <property type="component" value="Chromosome 13"/>
</dbReference>
<organism evidence="1 2">
    <name type="scientific">Dryococelus australis</name>
    <dbReference type="NCBI Taxonomy" id="614101"/>
    <lineage>
        <taxon>Eukaryota</taxon>
        <taxon>Metazoa</taxon>
        <taxon>Ecdysozoa</taxon>
        <taxon>Arthropoda</taxon>
        <taxon>Hexapoda</taxon>
        <taxon>Insecta</taxon>
        <taxon>Pterygota</taxon>
        <taxon>Neoptera</taxon>
        <taxon>Polyneoptera</taxon>
        <taxon>Phasmatodea</taxon>
        <taxon>Verophasmatodea</taxon>
        <taxon>Anareolatae</taxon>
        <taxon>Phasmatidae</taxon>
        <taxon>Eurycanthinae</taxon>
        <taxon>Dryococelus</taxon>
    </lineage>
</organism>
<evidence type="ECO:0000313" key="1">
    <source>
        <dbReference type="EMBL" id="KAJ8868836.1"/>
    </source>
</evidence>
<evidence type="ECO:0000313" key="2">
    <source>
        <dbReference type="Proteomes" id="UP001159363"/>
    </source>
</evidence>
<comment type="caution">
    <text evidence="1">The sequence shown here is derived from an EMBL/GenBank/DDBJ whole genome shotgun (WGS) entry which is preliminary data.</text>
</comment>
<name>A0ABQ9G8U0_9NEOP</name>
<gene>
    <name evidence="1" type="ORF">PR048_030377</name>
</gene>
<sequence>MRAWAFITRNKTPAVTDLICTVQRHDVGPVPPPPPTATKVKKRWSDTEHLCTEIRVFARANNYFTKNVQFHITLKGWHEKVQETRVFSKVAEEGHHYQPQRSLLMKTTRHSRGAAANYAEKPRKLDSGLQRKSRCGRRQSTTVVSLRGQQTPWSQYSKQICDPGNGESPSRVQKSLLWGIRINNARLTAPSRRAMFNDTRETSARNAPAPSQEAVSTLASHQGEPGSIPGRVTGFSQVGIVPDDAVKRRAFLGISHFPRPFIPAPLHIHFSTPLFEGGSGSAILDFRNFRHTRAERVKTREYRKDVASLSPTQTTPFPYLVRVAGFEIRIQHFAGYNSTVANELKAVHGKGPACLPSARTSLQRVRNPGLLAKLLNVYACPPSCCNPLVFRFSDVLLGGQALSPRCRHRGNTARHARMSDEALGVRVTVARIAPSLLDLGHGVPMEVHPTKEAFMVAFESPICTRSNTRKLHANSELSGDGALVSRGIGKLAEKRAHSKRWSGGPVLQAALARRGGGVGVRQLASHLGSPCLVTVEVSSPDFRKLRSCRTMPLVGGFSRGLPAALLHNPPRFTFIGSQDLDDTSRPNLTLLHSAHRCYEKRRYLPEGTVASKGRCN</sequence>
<reference evidence="1 2" key="1">
    <citation type="submission" date="2023-02" db="EMBL/GenBank/DDBJ databases">
        <title>LHISI_Scaffold_Assembly.</title>
        <authorList>
            <person name="Stuart O.P."/>
            <person name="Cleave R."/>
            <person name="Magrath M.J.L."/>
            <person name="Mikheyev A.S."/>
        </authorList>
    </citation>
    <scope>NUCLEOTIDE SEQUENCE [LARGE SCALE GENOMIC DNA]</scope>
    <source>
        <strain evidence="1">Daus_M_001</strain>
        <tissue evidence="1">Leg muscle</tissue>
    </source>
</reference>
<protein>
    <submittedName>
        <fullName evidence="1">Uncharacterized protein</fullName>
    </submittedName>
</protein>